<dbReference type="PANTHER" id="PTHR15157:SF5">
    <property type="entry name" value="UV RADIATION RESISTANCE-ASSOCIATED GENE PROTEIN"/>
    <property type="match status" value="1"/>
</dbReference>
<dbReference type="GO" id="GO:0035493">
    <property type="term" value="P:SNARE complex assembly"/>
    <property type="evidence" value="ECO:0007669"/>
    <property type="project" value="TreeGrafter"/>
</dbReference>
<proteinExistence type="inferred from homology"/>
<evidence type="ECO:0000313" key="6">
    <source>
        <dbReference type="Proteomes" id="UP000562929"/>
    </source>
</evidence>
<comment type="caution">
    <text evidence="5">The sequence shown here is derived from an EMBL/GenBank/DDBJ whole genome shotgun (WGS) entry which is preliminary data.</text>
</comment>
<dbReference type="GO" id="GO:0000149">
    <property type="term" value="F:SNARE binding"/>
    <property type="evidence" value="ECO:0007669"/>
    <property type="project" value="TreeGrafter"/>
</dbReference>
<feature type="region of interest" description="Disordered" evidence="4">
    <location>
        <begin position="501"/>
        <end position="558"/>
    </location>
</feature>
<organism evidence="5 6">
    <name type="scientific">Ophiocordyceps camponoti-floridani</name>
    <dbReference type="NCBI Taxonomy" id="2030778"/>
    <lineage>
        <taxon>Eukaryota</taxon>
        <taxon>Fungi</taxon>
        <taxon>Dikarya</taxon>
        <taxon>Ascomycota</taxon>
        <taxon>Pezizomycotina</taxon>
        <taxon>Sordariomycetes</taxon>
        <taxon>Hypocreomycetidae</taxon>
        <taxon>Hypocreales</taxon>
        <taxon>Ophiocordycipitaceae</taxon>
        <taxon>Ophiocordyceps</taxon>
    </lineage>
</organism>
<dbReference type="Proteomes" id="UP000562929">
    <property type="component" value="Unassembled WGS sequence"/>
</dbReference>
<evidence type="ECO:0000256" key="3">
    <source>
        <dbReference type="ARBA" id="ARBA00023054"/>
    </source>
</evidence>
<dbReference type="GO" id="GO:0005768">
    <property type="term" value="C:endosome"/>
    <property type="evidence" value="ECO:0007669"/>
    <property type="project" value="TreeGrafter"/>
</dbReference>
<name>A0A8H4QAH0_9HYPO</name>
<evidence type="ECO:0000256" key="4">
    <source>
        <dbReference type="SAM" id="MobiDB-lite"/>
    </source>
</evidence>
<gene>
    <name evidence="5" type="ORF">GQ602_002444</name>
</gene>
<dbReference type="OrthoDB" id="72772at2759"/>
<dbReference type="AlphaFoldDB" id="A0A8H4QAH0"/>
<accession>A0A8H4QAH0</accession>
<dbReference type="EMBL" id="JAACLJ010000002">
    <property type="protein sequence ID" value="KAF4592145.1"/>
    <property type="molecule type" value="Genomic_DNA"/>
</dbReference>
<keyword evidence="6" id="KW-1185">Reference proteome</keyword>
<comment type="similarity">
    <text evidence="1">Belongs to the ATG14 family.</text>
</comment>
<dbReference type="GO" id="GO:0000323">
    <property type="term" value="C:lytic vacuole"/>
    <property type="evidence" value="ECO:0007669"/>
    <property type="project" value="TreeGrafter"/>
</dbReference>
<evidence type="ECO:0000256" key="1">
    <source>
        <dbReference type="ARBA" id="ARBA00009574"/>
    </source>
</evidence>
<protein>
    <recommendedName>
        <fullName evidence="2">Autophagy-related protein 14</fullName>
    </recommendedName>
</protein>
<dbReference type="InterPro" id="IPR018791">
    <property type="entry name" value="UV_resistance/autophagy_Atg14"/>
</dbReference>
<keyword evidence="3" id="KW-0175">Coiled coil</keyword>
<dbReference type="GO" id="GO:0032991">
    <property type="term" value="C:protein-containing complex"/>
    <property type="evidence" value="ECO:0007669"/>
    <property type="project" value="UniProtKB-ARBA"/>
</dbReference>
<evidence type="ECO:0000313" key="5">
    <source>
        <dbReference type="EMBL" id="KAF4592145.1"/>
    </source>
</evidence>
<dbReference type="PANTHER" id="PTHR15157">
    <property type="entry name" value="UV RADIATION RESISTANCE-ASSOCIATED GENE PROTEIN"/>
    <property type="match status" value="1"/>
</dbReference>
<reference evidence="5 6" key="1">
    <citation type="journal article" date="2020" name="G3 (Bethesda)">
        <title>Genetic Underpinnings of Host Manipulation by Ophiocordyceps as Revealed by Comparative Transcriptomics.</title>
        <authorList>
            <person name="Will I."/>
            <person name="Das B."/>
            <person name="Trinh T."/>
            <person name="Brachmann A."/>
            <person name="Ohm R.A."/>
            <person name="de Bekker C."/>
        </authorList>
    </citation>
    <scope>NUCLEOTIDE SEQUENCE [LARGE SCALE GENOMIC DNA]</scope>
    <source>
        <strain evidence="5 6">EC05</strain>
    </source>
</reference>
<sequence>MSNLAEPRRPQVAAQNRKLRHLKGLSLRNLCLGRTASTSPDALSFLGENRLQQLVGDVFFSLHLKCEAEPVYVSELRHRSANFDFRFFDLASQPPAISRSPLVVVRVWATRPGRSEWIFVLDDVVDLRRLNFIRSLVGRRFPPNALVFHLDDGLYSLDFAAQAGEAKKNPPVAGSSYGSLMKLANLEASIRDALDTRDDLVAQIDVVLAQSPVDATDAALHDVERVQKYVTKQRRAISQAESRRHQLRASLAARRAAMTHGRQVQALAETEMTARRQALATEKALLDRTADLIHGQRRRICSDLTEIFPITPEREDTTAPPLSFRICNLALPNSRYDAATADEDILSAALGLAALLARHLQLYLCYPLPYPLCPYGSRSLARDDISHLTDARNAHHHHPHHQHHHHLHHLHHSNRPRREFPLYLPRGGSTTGQWRFEYGWFLLNKDIEALCASQSLRVVDIRHTLPNLKYLLYVCSAGSRDLPDRHKGGVRGLWAGHVRPTPLRSVDEHGAPASTSLSPSPSPPSSSPSSSPALVRSAGRDDAKMTLRTQGLREDVAG</sequence>
<evidence type="ECO:0000256" key="2">
    <source>
        <dbReference type="ARBA" id="ARBA00013807"/>
    </source>
</evidence>
<feature type="compositionally biased region" description="Basic and acidic residues" evidence="4">
    <location>
        <begin position="538"/>
        <end position="558"/>
    </location>
</feature>
<dbReference type="Pfam" id="PF10186">
    <property type="entry name" value="ATG14"/>
    <property type="match status" value="1"/>
</dbReference>